<organism evidence="1 2">
    <name type="scientific">Thelephora ganbajun</name>
    <name type="common">Ganba fungus</name>
    <dbReference type="NCBI Taxonomy" id="370292"/>
    <lineage>
        <taxon>Eukaryota</taxon>
        <taxon>Fungi</taxon>
        <taxon>Dikarya</taxon>
        <taxon>Basidiomycota</taxon>
        <taxon>Agaricomycotina</taxon>
        <taxon>Agaricomycetes</taxon>
        <taxon>Thelephorales</taxon>
        <taxon>Thelephoraceae</taxon>
        <taxon>Thelephora</taxon>
    </lineage>
</organism>
<keyword evidence="2" id="KW-1185">Reference proteome</keyword>
<name>A0ACB6Z2F6_THEGA</name>
<sequence>MMGTSFGFLLLAASVVSAGYGPQSSFLSSTVPNLSACSSAQSFYSCENTTVIENTCCSPTPGGLVLFTQFWSTWTGLEDAGQYLPKGSWTIHGAWPDNCNGSFEQYCDFSRQYDPRPSPQALPNGTTVPIYTGPSIDTFVAEFGRYDLLEYMNKYWINQGAPNADLWAHEFSKHGTCTSTFDVACYTDYQEHEEVVNYFETVVRGFQRHPTYDLLAAYGITPSNETTYPLAKIQDALKAQIGALPYLGCSQNGTSLSEAWYFGHVFGTEQYGHFKPLDATLKSNCKSDVHYYQRSTDSEREVRL</sequence>
<evidence type="ECO:0000313" key="2">
    <source>
        <dbReference type="Proteomes" id="UP000886501"/>
    </source>
</evidence>
<reference evidence="1" key="2">
    <citation type="journal article" date="2020" name="Nat. Commun.">
        <title>Large-scale genome sequencing of mycorrhizal fungi provides insights into the early evolution of symbiotic traits.</title>
        <authorList>
            <person name="Miyauchi S."/>
            <person name="Kiss E."/>
            <person name="Kuo A."/>
            <person name="Drula E."/>
            <person name="Kohler A."/>
            <person name="Sanchez-Garcia M."/>
            <person name="Morin E."/>
            <person name="Andreopoulos B."/>
            <person name="Barry K.W."/>
            <person name="Bonito G."/>
            <person name="Buee M."/>
            <person name="Carver A."/>
            <person name="Chen C."/>
            <person name="Cichocki N."/>
            <person name="Clum A."/>
            <person name="Culley D."/>
            <person name="Crous P.W."/>
            <person name="Fauchery L."/>
            <person name="Girlanda M."/>
            <person name="Hayes R.D."/>
            <person name="Keri Z."/>
            <person name="LaButti K."/>
            <person name="Lipzen A."/>
            <person name="Lombard V."/>
            <person name="Magnuson J."/>
            <person name="Maillard F."/>
            <person name="Murat C."/>
            <person name="Nolan M."/>
            <person name="Ohm R.A."/>
            <person name="Pangilinan J."/>
            <person name="Pereira M.F."/>
            <person name="Perotto S."/>
            <person name="Peter M."/>
            <person name="Pfister S."/>
            <person name="Riley R."/>
            <person name="Sitrit Y."/>
            <person name="Stielow J.B."/>
            <person name="Szollosi G."/>
            <person name="Zifcakova L."/>
            <person name="Stursova M."/>
            <person name="Spatafora J.W."/>
            <person name="Tedersoo L."/>
            <person name="Vaario L.M."/>
            <person name="Yamada A."/>
            <person name="Yan M."/>
            <person name="Wang P."/>
            <person name="Xu J."/>
            <person name="Bruns T."/>
            <person name="Baldrian P."/>
            <person name="Vilgalys R."/>
            <person name="Dunand C."/>
            <person name="Henrissat B."/>
            <person name="Grigoriev I.V."/>
            <person name="Hibbett D."/>
            <person name="Nagy L.G."/>
            <person name="Martin F.M."/>
        </authorList>
    </citation>
    <scope>NUCLEOTIDE SEQUENCE</scope>
    <source>
        <strain evidence="1">P2</strain>
    </source>
</reference>
<protein>
    <submittedName>
        <fullName evidence="1">Ribonuclease T2</fullName>
    </submittedName>
</protein>
<dbReference type="Proteomes" id="UP000886501">
    <property type="component" value="Unassembled WGS sequence"/>
</dbReference>
<gene>
    <name evidence="1" type="ORF">BDM02DRAFT_3122867</name>
</gene>
<reference evidence="1" key="1">
    <citation type="submission" date="2019-10" db="EMBL/GenBank/DDBJ databases">
        <authorList>
            <consortium name="DOE Joint Genome Institute"/>
            <person name="Kuo A."/>
            <person name="Miyauchi S."/>
            <person name="Kiss E."/>
            <person name="Drula E."/>
            <person name="Kohler A."/>
            <person name="Sanchez-Garcia M."/>
            <person name="Andreopoulos B."/>
            <person name="Barry K.W."/>
            <person name="Bonito G."/>
            <person name="Buee M."/>
            <person name="Carver A."/>
            <person name="Chen C."/>
            <person name="Cichocki N."/>
            <person name="Clum A."/>
            <person name="Culley D."/>
            <person name="Crous P.W."/>
            <person name="Fauchery L."/>
            <person name="Girlanda M."/>
            <person name="Hayes R."/>
            <person name="Keri Z."/>
            <person name="Labutti K."/>
            <person name="Lipzen A."/>
            <person name="Lombard V."/>
            <person name="Magnuson J."/>
            <person name="Maillard F."/>
            <person name="Morin E."/>
            <person name="Murat C."/>
            <person name="Nolan M."/>
            <person name="Ohm R."/>
            <person name="Pangilinan J."/>
            <person name="Pereira M."/>
            <person name="Perotto S."/>
            <person name="Peter M."/>
            <person name="Riley R."/>
            <person name="Sitrit Y."/>
            <person name="Stielow B."/>
            <person name="Szollosi G."/>
            <person name="Zifcakova L."/>
            <person name="Stursova M."/>
            <person name="Spatafora J.W."/>
            <person name="Tedersoo L."/>
            <person name="Vaario L.-M."/>
            <person name="Yamada A."/>
            <person name="Yan M."/>
            <person name="Wang P."/>
            <person name="Xu J."/>
            <person name="Bruns T."/>
            <person name="Baldrian P."/>
            <person name="Vilgalys R."/>
            <person name="Henrissat B."/>
            <person name="Grigoriev I.V."/>
            <person name="Hibbett D."/>
            <person name="Nagy L.G."/>
            <person name="Martin F.M."/>
        </authorList>
    </citation>
    <scope>NUCLEOTIDE SEQUENCE</scope>
    <source>
        <strain evidence="1">P2</strain>
    </source>
</reference>
<proteinExistence type="predicted"/>
<dbReference type="EMBL" id="MU118181">
    <property type="protein sequence ID" value="KAF9643851.1"/>
    <property type="molecule type" value="Genomic_DNA"/>
</dbReference>
<accession>A0ACB6Z2F6</accession>
<evidence type="ECO:0000313" key="1">
    <source>
        <dbReference type="EMBL" id="KAF9643851.1"/>
    </source>
</evidence>
<comment type="caution">
    <text evidence="1">The sequence shown here is derived from an EMBL/GenBank/DDBJ whole genome shotgun (WGS) entry which is preliminary data.</text>
</comment>